<dbReference type="GO" id="GO:0019075">
    <property type="term" value="P:virus maturation"/>
    <property type="evidence" value="ECO:0007669"/>
    <property type="project" value="TreeGrafter"/>
</dbReference>
<dbReference type="Proteomes" id="UP000593565">
    <property type="component" value="Unassembled WGS sequence"/>
</dbReference>
<evidence type="ECO:0000256" key="3">
    <source>
        <dbReference type="ARBA" id="ARBA00010432"/>
    </source>
</evidence>
<dbReference type="GO" id="GO:0046755">
    <property type="term" value="P:viral budding"/>
    <property type="evidence" value="ECO:0007669"/>
    <property type="project" value="TreeGrafter"/>
</dbReference>
<comment type="subcellular location">
    <subcellularLocation>
        <location evidence="1">Cytoplasm</location>
    </subcellularLocation>
    <subcellularLocation>
        <location evidence="2">Late endosome membrane</location>
        <topology evidence="2">Peripheral membrane protein</topology>
    </subcellularLocation>
</comment>
<feature type="domain" description="UMA" evidence="14">
    <location>
        <begin position="231"/>
        <end position="281"/>
    </location>
</feature>
<evidence type="ECO:0000256" key="12">
    <source>
        <dbReference type="ARBA" id="ARBA00033024"/>
    </source>
</evidence>
<evidence type="ECO:0000256" key="4">
    <source>
        <dbReference type="ARBA" id="ARBA00017653"/>
    </source>
</evidence>
<dbReference type="InterPro" id="IPR018798">
    <property type="entry name" value="MVB12A/B"/>
</dbReference>
<dbReference type="AlphaFoldDB" id="A0A7J5ZYI2"/>
<gene>
    <name evidence="16" type="ORF">AMELA_G00235490</name>
</gene>
<dbReference type="PROSITE" id="PS51497">
    <property type="entry name" value="UMA"/>
    <property type="match status" value="1"/>
</dbReference>
<dbReference type="GO" id="GO:0032510">
    <property type="term" value="P:endosome to lysosome transport via multivesicular body sorting pathway"/>
    <property type="evidence" value="ECO:0007669"/>
    <property type="project" value="TreeGrafter"/>
</dbReference>
<evidence type="ECO:0000256" key="11">
    <source>
        <dbReference type="ARBA" id="ARBA00033002"/>
    </source>
</evidence>
<evidence type="ECO:0000259" key="14">
    <source>
        <dbReference type="PROSITE" id="PS51497"/>
    </source>
</evidence>
<evidence type="ECO:0000256" key="1">
    <source>
        <dbReference type="ARBA" id="ARBA00004496"/>
    </source>
</evidence>
<feature type="region of interest" description="Disordered" evidence="13">
    <location>
        <begin position="186"/>
        <end position="214"/>
    </location>
</feature>
<dbReference type="GO" id="GO:0017124">
    <property type="term" value="F:SH3 domain binding"/>
    <property type="evidence" value="ECO:0007669"/>
    <property type="project" value="UniProtKB-KW"/>
</dbReference>
<reference evidence="16 17" key="1">
    <citation type="submission" date="2020-02" db="EMBL/GenBank/DDBJ databases">
        <title>A chromosome-scale genome assembly of the black bullhead catfish (Ameiurus melas).</title>
        <authorList>
            <person name="Wen M."/>
            <person name="Zham M."/>
            <person name="Cabau C."/>
            <person name="Klopp C."/>
            <person name="Donnadieu C."/>
            <person name="Roques C."/>
            <person name="Bouchez O."/>
            <person name="Lampietro C."/>
            <person name="Jouanno E."/>
            <person name="Herpin A."/>
            <person name="Louis A."/>
            <person name="Berthelot C."/>
            <person name="Parey E."/>
            <person name="Roest-Crollius H."/>
            <person name="Braasch I."/>
            <person name="Postlethwait J."/>
            <person name="Robinson-Rechavi M."/>
            <person name="Echchiki A."/>
            <person name="Begum T."/>
            <person name="Montfort J."/>
            <person name="Schartl M."/>
            <person name="Bobe J."/>
            <person name="Guiguen Y."/>
        </authorList>
    </citation>
    <scope>NUCLEOTIDE SEQUENCE [LARGE SCALE GENOMIC DNA]</scope>
    <source>
        <strain evidence="16">M_S1</strain>
        <tissue evidence="16">Blood</tissue>
    </source>
</reference>
<evidence type="ECO:0000256" key="13">
    <source>
        <dbReference type="SAM" id="MobiDB-lite"/>
    </source>
</evidence>
<dbReference type="EMBL" id="JAAGNN010000021">
    <property type="protein sequence ID" value="KAF4075536.1"/>
    <property type="molecule type" value="Genomic_DNA"/>
</dbReference>
<dbReference type="InterPro" id="IPR040335">
    <property type="entry name" value="MVB12A"/>
</dbReference>
<keyword evidence="6" id="KW-0963">Cytoplasm</keyword>
<name>A0A7J5ZYI2_AMEME</name>
<evidence type="ECO:0000256" key="5">
    <source>
        <dbReference type="ARBA" id="ARBA00022448"/>
    </source>
</evidence>
<dbReference type="PROSITE" id="PS51498">
    <property type="entry name" value="MABP"/>
    <property type="match status" value="1"/>
</dbReference>
<comment type="similarity">
    <text evidence="3">Belongs to the MVB12 family.</text>
</comment>
<evidence type="ECO:0000256" key="7">
    <source>
        <dbReference type="ARBA" id="ARBA00022753"/>
    </source>
</evidence>
<dbReference type="GO" id="GO:0000813">
    <property type="term" value="C:ESCRT I complex"/>
    <property type="evidence" value="ECO:0007669"/>
    <property type="project" value="InterPro"/>
</dbReference>
<evidence type="ECO:0000256" key="10">
    <source>
        <dbReference type="ARBA" id="ARBA00023136"/>
    </source>
</evidence>
<keyword evidence="5" id="KW-0813">Transport</keyword>
<sequence>MLGCAVRGGPPHFLFVGQEEKLVWRSERVCQEVRLRSTMSSSNAPSKPISAIAWASNNSTCPAHFSMVTATEDGAVANFTRGFGLKSGYFLCYSKDLSGGMVVSDVLVISEKDVIPHGYCYIPEFMESKSSVWKKKRVCANLFLWTVDMLGYVLWCMKGPFLSPVPQAKPRTLSLDMRQLSLEATAPLPLRPNNQPAQTQHKVSRRRGTLDHTETPEKVYDSSNIYGITAMDGVPFALHPKFESRAVEKVSMTALDNIRIKSLQDIENEYNYTFAIEEQAAMRPRS</sequence>
<dbReference type="InterPro" id="IPR023340">
    <property type="entry name" value="UMA"/>
</dbReference>
<evidence type="ECO:0000313" key="16">
    <source>
        <dbReference type="EMBL" id="KAF4075536.1"/>
    </source>
</evidence>
<dbReference type="GO" id="GO:0005829">
    <property type="term" value="C:cytosol"/>
    <property type="evidence" value="ECO:0007669"/>
    <property type="project" value="TreeGrafter"/>
</dbReference>
<evidence type="ECO:0000256" key="2">
    <source>
        <dbReference type="ARBA" id="ARBA00004633"/>
    </source>
</evidence>
<keyword evidence="9" id="KW-0729">SH3-binding</keyword>
<accession>A0A7J5ZYI2</accession>
<dbReference type="PANTHER" id="PTHR31612">
    <property type="entry name" value="MULTIVESICULAR BODY SUBUNIT 12A"/>
    <property type="match status" value="1"/>
</dbReference>
<feature type="domain" description="MABP" evidence="15">
    <location>
        <begin position="46"/>
        <end position="139"/>
    </location>
</feature>
<keyword evidence="7" id="KW-0967">Endosome</keyword>
<dbReference type="Gene3D" id="2.100.10.50">
    <property type="match status" value="1"/>
</dbReference>
<dbReference type="Pfam" id="PF10240">
    <property type="entry name" value="DUF2464"/>
    <property type="match status" value="2"/>
</dbReference>
<dbReference type="GO" id="GO:0042058">
    <property type="term" value="P:regulation of epidermal growth factor receptor signaling pathway"/>
    <property type="evidence" value="ECO:0007669"/>
    <property type="project" value="TreeGrafter"/>
</dbReference>
<evidence type="ECO:0000256" key="8">
    <source>
        <dbReference type="ARBA" id="ARBA00022927"/>
    </source>
</evidence>
<evidence type="ECO:0000259" key="15">
    <source>
        <dbReference type="PROSITE" id="PS51498"/>
    </source>
</evidence>
<evidence type="ECO:0000313" key="17">
    <source>
        <dbReference type="Proteomes" id="UP000593565"/>
    </source>
</evidence>
<protein>
    <recommendedName>
        <fullName evidence="4">Multivesicular body subunit 12A</fullName>
    </recommendedName>
    <alternativeName>
        <fullName evidence="12">ESCRT-I complex subunit MVB12A</fullName>
    </alternativeName>
    <alternativeName>
        <fullName evidence="11">Protein FAM125A</fullName>
    </alternativeName>
</protein>
<feature type="compositionally biased region" description="Polar residues" evidence="13">
    <location>
        <begin position="192"/>
        <end position="201"/>
    </location>
</feature>
<comment type="caution">
    <text evidence="16">The sequence shown here is derived from an EMBL/GenBank/DDBJ whole genome shotgun (WGS) entry which is preliminary data.</text>
</comment>
<keyword evidence="8" id="KW-0653">Protein transport</keyword>
<organism evidence="16 17">
    <name type="scientific">Ameiurus melas</name>
    <name type="common">Black bullhead</name>
    <name type="synonym">Silurus melas</name>
    <dbReference type="NCBI Taxonomy" id="219545"/>
    <lineage>
        <taxon>Eukaryota</taxon>
        <taxon>Metazoa</taxon>
        <taxon>Chordata</taxon>
        <taxon>Craniata</taxon>
        <taxon>Vertebrata</taxon>
        <taxon>Euteleostomi</taxon>
        <taxon>Actinopterygii</taxon>
        <taxon>Neopterygii</taxon>
        <taxon>Teleostei</taxon>
        <taxon>Ostariophysi</taxon>
        <taxon>Siluriformes</taxon>
        <taxon>Ictaluridae</taxon>
        <taxon>Ameiurus</taxon>
    </lineage>
</organism>
<evidence type="ECO:0000256" key="6">
    <source>
        <dbReference type="ARBA" id="ARBA00022490"/>
    </source>
</evidence>
<dbReference type="PANTHER" id="PTHR31612:SF2">
    <property type="entry name" value="MULTIVESICULAR BODY SUBUNIT 12A"/>
    <property type="match status" value="1"/>
</dbReference>
<keyword evidence="17" id="KW-1185">Reference proteome</keyword>
<dbReference type="GO" id="GO:0015031">
    <property type="term" value="P:protein transport"/>
    <property type="evidence" value="ECO:0007669"/>
    <property type="project" value="UniProtKB-KW"/>
</dbReference>
<keyword evidence="10" id="KW-0472">Membrane</keyword>
<dbReference type="GO" id="GO:0032801">
    <property type="term" value="P:receptor catabolic process"/>
    <property type="evidence" value="ECO:0007669"/>
    <property type="project" value="TreeGrafter"/>
</dbReference>
<evidence type="ECO:0000256" key="9">
    <source>
        <dbReference type="ARBA" id="ARBA00023036"/>
    </source>
</evidence>
<dbReference type="GO" id="GO:0031902">
    <property type="term" value="C:late endosome membrane"/>
    <property type="evidence" value="ECO:0007669"/>
    <property type="project" value="UniProtKB-SubCell"/>
</dbReference>
<dbReference type="InterPro" id="IPR023341">
    <property type="entry name" value="MABP"/>
</dbReference>
<proteinExistence type="inferred from homology"/>